<evidence type="ECO:0000313" key="1">
    <source>
        <dbReference type="EMBL" id="NIJ24660.1"/>
    </source>
</evidence>
<organism evidence="1 2">
    <name type="scientific">Sphingomonas japonica</name>
    <dbReference type="NCBI Taxonomy" id="511662"/>
    <lineage>
        <taxon>Bacteria</taxon>
        <taxon>Pseudomonadati</taxon>
        <taxon>Pseudomonadota</taxon>
        <taxon>Alphaproteobacteria</taxon>
        <taxon>Sphingomonadales</taxon>
        <taxon>Sphingomonadaceae</taxon>
        <taxon>Sphingomonas</taxon>
    </lineage>
</organism>
<name>A0ABX0U2B9_9SPHN</name>
<dbReference type="SUPFAM" id="SSF48452">
    <property type="entry name" value="TPR-like"/>
    <property type="match status" value="1"/>
</dbReference>
<evidence type="ECO:0000313" key="2">
    <source>
        <dbReference type="Proteomes" id="UP000788153"/>
    </source>
</evidence>
<dbReference type="InterPro" id="IPR011990">
    <property type="entry name" value="TPR-like_helical_dom_sf"/>
</dbReference>
<comment type="caution">
    <text evidence="1">The sequence shown here is derived from an EMBL/GenBank/DDBJ whole genome shotgun (WGS) entry which is preliminary data.</text>
</comment>
<dbReference type="Gene3D" id="1.20.58.320">
    <property type="entry name" value="TPR-like"/>
    <property type="match status" value="1"/>
</dbReference>
<dbReference type="RefSeq" id="WP_140046993.1">
    <property type="nucleotide sequence ID" value="NZ_BAAAEV010000001.1"/>
</dbReference>
<dbReference type="InterPro" id="IPR010323">
    <property type="entry name" value="DUF924"/>
</dbReference>
<gene>
    <name evidence="1" type="ORF">FHT01_002202</name>
</gene>
<dbReference type="Proteomes" id="UP000788153">
    <property type="component" value="Unassembled WGS sequence"/>
</dbReference>
<accession>A0ABX0U2B9</accession>
<keyword evidence="2" id="KW-1185">Reference proteome</keyword>
<proteinExistence type="predicted"/>
<reference evidence="1 2" key="1">
    <citation type="submission" date="2020-03" db="EMBL/GenBank/DDBJ databases">
        <title>Genomic Encyclopedia of Type Strains, Phase IV (KMG-IV): sequencing the most valuable type-strain genomes for metagenomic binning, comparative biology and taxonomic classification.</title>
        <authorList>
            <person name="Goeker M."/>
        </authorList>
    </citation>
    <scope>NUCLEOTIDE SEQUENCE [LARGE SCALE GENOMIC DNA]</scope>
    <source>
        <strain evidence="1 2">DSM 22753</strain>
    </source>
</reference>
<protein>
    <submittedName>
        <fullName evidence="1">Uncharacterized protein (DUF924 family)</fullName>
    </submittedName>
</protein>
<sequence length="192" mass="21313">MRDDLGTGDGEVHAQARAVLAFWFDEIDKEQRFAKDDAVDTVIAQRFGGLRDRVLATRAEGWRDDPETLMAAIVLLDQFSRNLCRGKAAAFDADPLARELTRIALDRGWHAAMPALWRQFAYMPLMHAEDPGLQAESVALFEALGDAEALTFARDHAAVIARFGRFPSRNAALGRISTPAEREYLSRPGAGW</sequence>
<dbReference type="EMBL" id="JAASQP010000001">
    <property type="protein sequence ID" value="NIJ24660.1"/>
    <property type="molecule type" value="Genomic_DNA"/>
</dbReference>
<dbReference type="Gene3D" id="1.25.40.10">
    <property type="entry name" value="Tetratricopeptide repeat domain"/>
    <property type="match status" value="1"/>
</dbReference>
<dbReference type="Pfam" id="PF06041">
    <property type="entry name" value="DUF924"/>
    <property type="match status" value="1"/>
</dbReference>